<feature type="chain" id="PRO_5014664679" evidence="1">
    <location>
        <begin position="33"/>
        <end position="211"/>
    </location>
</feature>
<organism evidence="2 3">
    <name type="scientific">Candidatus Wallbacteria bacterium HGW-Wallbacteria-1</name>
    <dbReference type="NCBI Taxonomy" id="2013854"/>
    <lineage>
        <taxon>Bacteria</taxon>
        <taxon>Candidatus Walliibacteriota</taxon>
    </lineage>
</organism>
<protein>
    <submittedName>
        <fullName evidence="2">Uncharacterized protein</fullName>
    </submittedName>
</protein>
<accession>A0A2N1PN94</accession>
<evidence type="ECO:0000313" key="3">
    <source>
        <dbReference type="Proteomes" id="UP000233256"/>
    </source>
</evidence>
<evidence type="ECO:0000313" key="2">
    <source>
        <dbReference type="EMBL" id="PKK89821.1"/>
    </source>
</evidence>
<gene>
    <name evidence="2" type="ORF">CVV64_12415</name>
</gene>
<dbReference type="AlphaFoldDB" id="A0A2N1PN94"/>
<feature type="signal peptide" evidence="1">
    <location>
        <begin position="1"/>
        <end position="32"/>
    </location>
</feature>
<evidence type="ECO:0000256" key="1">
    <source>
        <dbReference type="SAM" id="SignalP"/>
    </source>
</evidence>
<comment type="caution">
    <text evidence="2">The sequence shown here is derived from an EMBL/GenBank/DDBJ whole genome shotgun (WGS) entry which is preliminary data.</text>
</comment>
<name>A0A2N1PN94_9BACT</name>
<keyword evidence="1" id="KW-0732">Signal</keyword>
<dbReference type="Proteomes" id="UP000233256">
    <property type="component" value="Unassembled WGS sequence"/>
</dbReference>
<proteinExistence type="predicted"/>
<reference evidence="2 3" key="1">
    <citation type="journal article" date="2017" name="ISME J.">
        <title>Potential for microbial H2 and metal transformations associated with novel bacteria and archaea in deep terrestrial subsurface sediments.</title>
        <authorList>
            <person name="Hernsdorf A.W."/>
            <person name="Amano Y."/>
            <person name="Miyakawa K."/>
            <person name="Ise K."/>
            <person name="Suzuki Y."/>
            <person name="Anantharaman K."/>
            <person name="Probst A."/>
            <person name="Burstein D."/>
            <person name="Thomas B.C."/>
            <person name="Banfield J.F."/>
        </authorList>
    </citation>
    <scope>NUCLEOTIDE SEQUENCE [LARGE SCALE GENOMIC DNA]</scope>
    <source>
        <strain evidence="2">HGW-Wallbacteria-1</strain>
    </source>
</reference>
<sequence>MFSWTKFSAVMRCFTLMALLFFCLTAAMPACAGYRELGQLPGPGLFLVVEDGTDSGAVLLKETLSAMLMKLEVWDVSVQGPVDGQKVFDHLGGAVIRYTGNAGPDFKWDDDELYLYSEFMGSRGNFMLVGRNFPQSFYSNEVFVDNLFANIAGQEPIGDLVAPVSKVFQEQASFSALQKDLLCDVYKNVDPGEALLTIGSSGKVVGVFGET</sequence>
<dbReference type="EMBL" id="PGXC01000011">
    <property type="protein sequence ID" value="PKK89821.1"/>
    <property type="molecule type" value="Genomic_DNA"/>
</dbReference>